<feature type="transmembrane region" description="Helical" evidence="6">
    <location>
        <begin position="181"/>
        <end position="200"/>
    </location>
</feature>
<comment type="subcellular location">
    <subcellularLocation>
        <location evidence="1">Membrane</location>
        <topology evidence="1">Multi-pass membrane protein</topology>
    </subcellularLocation>
</comment>
<evidence type="ECO:0000256" key="2">
    <source>
        <dbReference type="ARBA" id="ARBA00022692"/>
    </source>
</evidence>
<dbReference type="OrthoDB" id="162334at2"/>
<sequence>MKTTLTLTQRNLTVFFRDVGAVSLSLVASLVLFVLYVGFLGGLQVDSLQAQFPDASVDNINWFVSTWVFAGIVMITTVTTGIAGLGTFVSDRSSGRYRDFLVAPVKSWQLIAGYMVSSALVAIVMSGVVLLIGESYLLARGYPVAGALAMLQTLGYIVLLSLTFSGVSAFVVTFIKSIGAFAALSTVVGTLVGFLAGAYLPLGLLPPAVVNAINVLPFSQASMLIRIPLTEPAIEAVTGNQVQAVAAVRAFYGVDLSVGDFAITQGLAVGLLFAVMVVFATVATLRIRKVLQK</sequence>
<gene>
    <name evidence="8" type="ORF">BKA03_002957</name>
</gene>
<accession>A0A7Z0CLE7</accession>
<keyword evidence="9" id="KW-1185">Reference proteome</keyword>
<dbReference type="AlphaFoldDB" id="A0A7Z0CLE7"/>
<evidence type="ECO:0000256" key="4">
    <source>
        <dbReference type="ARBA" id="ARBA00023136"/>
    </source>
</evidence>
<organism evidence="8 9">
    <name type="scientific">Demequina lutea</name>
    <dbReference type="NCBI Taxonomy" id="431489"/>
    <lineage>
        <taxon>Bacteria</taxon>
        <taxon>Bacillati</taxon>
        <taxon>Actinomycetota</taxon>
        <taxon>Actinomycetes</taxon>
        <taxon>Micrococcales</taxon>
        <taxon>Demequinaceae</taxon>
        <taxon>Demequina</taxon>
    </lineage>
</organism>
<evidence type="ECO:0000256" key="6">
    <source>
        <dbReference type="SAM" id="Phobius"/>
    </source>
</evidence>
<feature type="transmembrane region" description="Helical" evidence="6">
    <location>
        <begin position="110"/>
        <end position="133"/>
    </location>
</feature>
<feature type="transmembrane region" description="Helical" evidence="6">
    <location>
        <begin position="21"/>
        <end position="42"/>
    </location>
</feature>
<protein>
    <submittedName>
        <fullName evidence="8">Multidrug/hemolysin transport system permease protein</fullName>
    </submittedName>
</protein>
<dbReference type="Pfam" id="PF12698">
    <property type="entry name" value="ABC2_membrane_3"/>
    <property type="match status" value="1"/>
</dbReference>
<keyword evidence="4 6" id="KW-0472">Membrane</keyword>
<evidence type="ECO:0000313" key="9">
    <source>
        <dbReference type="Proteomes" id="UP000547973"/>
    </source>
</evidence>
<feature type="transmembrane region" description="Helical" evidence="6">
    <location>
        <begin position="62"/>
        <end position="89"/>
    </location>
</feature>
<dbReference type="GO" id="GO:0140359">
    <property type="term" value="F:ABC-type transporter activity"/>
    <property type="evidence" value="ECO:0007669"/>
    <property type="project" value="InterPro"/>
</dbReference>
<evidence type="ECO:0000256" key="1">
    <source>
        <dbReference type="ARBA" id="ARBA00004141"/>
    </source>
</evidence>
<dbReference type="GO" id="GO:0046677">
    <property type="term" value="P:response to antibiotic"/>
    <property type="evidence" value="ECO:0007669"/>
    <property type="project" value="UniProtKB-KW"/>
</dbReference>
<feature type="domain" description="ABC-2 type transporter transmembrane" evidence="7">
    <location>
        <begin position="58"/>
        <end position="283"/>
    </location>
</feature>
<proteinExistence type="predicted"/>
<comment type="caution">
    <text evidence="8">The sequence shown here is derived from an EMBL/GenBank/DDBJ whole genome shotgun (WGS) entry which is preliminary data.</text>
</comment>
<feature type="transmembrane region" description="Helical" evidence="6">
    <location>
        <begin position="153"/>
        <end position="174"/>
    </location>
</feature>
<dbReference type="InterPro" id="IPR013525">
    <property type="entry name" value="ABC2_TM"/>
</dbReference>
<name>A0A7Z0CLE7_9MICO</name>
<feature type="transmembrane region" description="Helical" evidence="6">
    <location>
        <begin position="261"/>
        <end position="285"/>
    </location>
</feature>
<dbReference type="GO" id="GO:0043190">
    <property type="term" value="C:ATP-binding cassette (ABC) transporter complex"/>
    <property type="evidence" value="ECO:0007669"/>
    <property type="project" value="InterPro"/>
</dbReference>
<evidence type="ECO:0000259" key="7">
    <source>
        <dbReference type="Pfam" id="PF12698"/>
    </source>
</evidence>
<dbReference type="Proteomes" id="UP000547973">
    <property type="component" value="Unassembled WGS sequence"/>
</dbReference>
<dbReference type="PANTHER" id="PTHR43229">
    <property type="entry name" value="NODULATION PROTEIN J"/>
    <property type="match status" value="1"/>
</dbReference>
<evidence type="ECO:0000256" key="3">
    <source>
        <dbReference type="ARBA" id="ARBA00022989"/>
    </source>
</evidence>
<dbReference type="EMBL" id="JACBZO010000001">
    <property type="protein sequence ID" value="NYI42838.1"/>
    <property type="molecule type" value="Genomic_DNA"/>
</dbReference>
<keyword evidence="2 6" id="KW-0812">Transmembrane</keyword>
<keyword evidence="5" id="KW-0046">Antibiotic resistance</keyword>
<dbReference type="InterPro" id="IPR000412">
    <property type="entry name" value="ABC_2_transport"/>
</dbReference>
<keyword evidence="3 6" id="KW-1133">Transmembrane helix</keyword>
<evidence type="ECO:0000256" key="5">
    <source>
        <dbReference type="ARBA" id="ARBA00023251"/>
    </source>
</evidence>
<dbReference type="InterPro" id="IPR051784">
    <property type="entry name" value="Nod_factor_ABC_transporter"/>
</dbReference>
<reference evidence="8 9" key="1">
    <citation type="submission" date="2020-07" db="EMBL/GenBank/DDBJ databases">
        <title>Sequencing the genomes of 1000 actinobacteria strains.</title>
        <authorList>
            <person name="Klenk H.-P."/>
        </authorList>
    </citation>
    <scope>NUCLEOTIDE SEQUENCE [LARGE SCALE GENOMIC DNA]</scope>
    <source>
        <strain evidence="8 9">DSM 19970</strain>
    </source>
</reference>
<evidence type="ECO:0000313" key="8">
    <source>
        <dbReference type="EMBL" id="NYI42838.1"/>
    </source>
</evidence>
<dbReference type="PIRSF" id="PIRSF006648">
    <property type="entry name" value="DrrB"/>
    <property type="match status" value="1"/>
</dbReference>
<dbReference type="PANTHER" id="PTHR43229:SF2">
    <property type="entry name" value="NODULATION PROTEIN J"/>
    <property type="match status" value="1"/>
</dbReference>
<dbReference type="RefSeq" id="WP_062075582.1">
    <property type="nucleotide sequence ID" value="NZ_BBRC01000012.1"/>
</dbReference>